<dbReference type="RefSeq" id="WP_022220071.1">
    <property type="nucleotide sequence ID" value="NZ_CYXR01000009.1"/>
</dbReference>
<feature type="transmembrane region" description="Helical" evidence="1">
    <location>
        <begin position="12"/>
        <end position="29"/>
    </location>
</feature>
<evidence type="ECO:0000313" key="3">
    <source>
        <dbReference type="EMBL" id="CUM91999.1"/>
    </source>
</evidence>
<accession>A0A173SQL1</accession>
<feature type="transmembrane region" description="Helical" evidence="1">
    <location>
        <begin position="232"/>
        <end position="252"/>
    </location>
</feature>
<gene>
    <name evidence="4" type="ORF">ERS852481_01249</name>
    <name evidence="3" type="ORF">ERS852574_01582</name>
</gene>
<feature type="transmembrane region" description="Helical" evidence="1">
    <location>
        <begin position="73"/>
        <end position="91"/>
    </location>
</feature>
<feature type="transmembrane region" description="Helical" evidence="1">
    <location>
        <begin position="117"/>
        <end position="140"/>
    </location>
</feature>
<keyword evidence="3" id="KW-0808">Transferase</keyword>
<evidence type="ECO:0000313" key="6">
    <source>
        <dbReference type="Proteomes" id="UP000095727"/>
    </source>
</evidence>
<evidence type="ECO:0000259" key="2">
    <source>
        <dbReference type="Pfam" id="PF01757"/>
    </source>
</evidence>
<evidence type="ECO:0000313" key="5">
    <source>
        <dbReference type="Proteomes" id="UP000095362"/>
    </source>
</evidence>
<dbReference type="STRING" id="410072.ERS852525_01139"/>
<reference evidence="5 6" key="1">
    <citation type="submission" date="2015-09" db="EMBL/GenBank/DDBJ databases">
        <authorList>
            <consortium name="Pathogen Informatics"/>
        </authorList>
    </citation>
    <scope>NUCLEOTIDE SEQUENCE [LARGE SCALE GENOMIC DNA]</scope>
    <source>
        <strain evidence="4 5">2789STDY5834866</strain>
        <strain evidence="3 6">2789STDY5834962</strain>
    </source>
</reference>
<proteinExistence type="predicted"/>
<dbReference type="Proteomes" id="UP000095362">
    <property type="component" value="Unassembled WGS sequence"/>
</dbReference>
<organism evidence="3 6">
    <name type="scientific">Coprococcus comes</name>
    <dbReference type="NCBI Taxonomy" id="410072"/>
    <lineage>
        <taxon>Bacteria</taxon>
        <taxon>Bacillati</taxon>
        <taxon>Bacillota</taxon>
        <taxon>Clostridia</taxon>
        <taxon>Lachnospirales</taxon>
        <taxon>Lachnospiraceae</taxon>
        <taxon>Coprococcus</taxon>
    </lineage>
</organism>
<dbReference type="EMBL" id="CYXR01000009">
    <property type="protein sequence ID" value="CUM91999.1"/>
    <property type="molecule type" value="Genomic_DNA"/>
</dbReference>
<feature type="transmembrane region" description="Helical" evidence="1">
    <location>
        <begin position="273"/>
        <end position="293"/>
    </location>
</feature>
<feature type="domain" description="Acyltransferase 3" evidence="2">
    <location>
        <begin position="9"/>
        <end position="300"/>
    </location>
</feature>
<dbReference type="InterPro" id="IPR002656">
    <property type="entry name" value="Acyl_transf_3_dom"/>
</dbReference>
<evidence type="ECO:0000256" key="1">
    <source>
        <dbReference type="SAM" id="Phobius"/>
    </source>
</evidence>
<keyword evidence="1" id="KW-1133">Transmembrane helix</keyword>
<dbReference type="PANTHER" id="PTHR37312">
    <property type="entry name" value="MEMBRANE-BOUND ACYLTRANSFERASE YKRP-RELATED"/>
    <property type="match status" value="1"/>
</dbReference>
<feature type="transmembrane region" description="Helical" evidence="1">
    <location>
        <begin position="169"/>
        <end position="189"/>
    </location>
</feature>
<name>A0A173SQL1_9FIRM</name>
<feature type="transmembrane region" description="Helical" evidence="1">
    <location>
        <begin position="35"/>
        <end position="52"/>
    </location>
</feature>
<feature type="transmembrane region" description="Helical" evidence="1">
    <location>
        <begin position="147"/>
        <end position="163"/>
    </location>
</feature>
<keyword evidence="1" id="KW-0812">Transmembrane</keyword>
<dbReference type="PaxDb" id="410072-ERS852525_01139"/>
<dbReference type="EMBL" id="CYZK01000006">
    <property type="protein sequence ID" value="CUO03489.1"/>
    <property type="molecule type" value="Genomic_DNA"/>
</dbReference>
<protein>
    <submittedName>
        <fullName evidence="3">Fucose 4-O-acetylase and related acetyltransferases</fullName>
    </submittedName>
</protein>
<dbReference type="Proteomes" id="UP000095727">
    <property type="component" value="Unassembled WGS sequence"/>
</dbReference>
<dbReference type="AlphaFoldDB" id="A0A173SQL1"/>
<feature type="transmembrane region" description="Helical" evidence="1">
    <location>
        <begin position="205"/>
        <end position="226"/>
    </location>
</feature>
<evidence type="ECO:0000313" key="4">
    <source>
        <dbReference type="EMBL" id="CUO03489.1"/>
    </source>
</evidence>
<dbReference type="Pfam" id="PF01757">
    <property type="entry name" value="Acyl_transf_3"/>
    <property type="match status" value="1"/>
</dbReference>
<feature type="transmembrane region" description="Helical" evidence="1">
    <location>
        <begin position="305"/>
        <end position="326"/>
    </location>
</feature>
<dbReference type="GO" id="GO:0016747">
    <property type="term" value="F:acyltransferase activity, transferring groups other than amino-acyl groups"/>
    <property type="evidence" value="ECO:0007669"/>
    <property type="project" value="InterPro"/>
</dbReference>
<keyword evidence="1" id="KW-0472">Membrane</keyword>
<dbReference type="InterPro" id="IPR052734">
    <property type="entry name" value="Nod_factor_acetyltransferase"/>
</dbReference>
<dbReference type="PANTHER" id="PTHR37312:SF1">
    <property type="entry name" value="MEMBRANE-BOUND ACYLTRANSFERASE YKRP-RELATED"/>
    <property type="match status" value="1"/>
</dbReference>
<sequence>MKTKSTRLQYIDIAKGIAMICIILGHLGNASINRIVFTFHVPIFFFITGYFTNKKRDLNGFIKNKARTLLVPYIISSIVIIIIGTLKGVWWNNAFDEFQNWCYAALYGAGDTYTEPFWIPGIGAIWFLWATFWGSIFLRISFKFDKYIRLLFIVGLFAVGYFSRRIFWFPFSIQAGACATMFIYMGYLWRGAKTKISELPKEVKIFSVLFALLTWISFIKNFQSFWLVHCDIGRGIIDIFGCICACVIVILISKIIECRTKYIGGSLAYLGRYSLLILCVHIVELDLLPWWQITEKYVVNGMSANIQLILIIAGKVLLDLGGAFVLSKITLVRKIFGFKN</sequence>